<dbReference type="Proteomes" id="UP000619170">
    <property type="component" value="Unassembled WGS sequence"/>
</dbReference>
<comment type="caution">
    <text evidence="2">The sequence shown here is derived from an EMBL/GenBank/DDBJ whole genome shotgun (WGS) entry which is preliminary data.</text>
</comment>
<proteinExistence type="predicted"/>
<feature type="transmembrane region" description="Helical" evidence="1">
    <location>
        <begin position="7"/>
        <end position="29"/>
    </location>
</feature>
<evidence type="ECO:0000313" key="3">
    <source>
        <dbReference type="Proteomes" id="UP000619170"/>
    </source>
</evidence>
<evidence type="ECO:0000256" key="1">
    <source>
        <dbReference type="SAM" id="Phobius"/>
    </source>
</evidence>
<reference evidence="3" key="2">
    <citation type="submission" date="2023-07" db="EMBL/GenBank/DDBJ databases">
        <title>Acinetobacter oleivorans assembled AC1583.</title>
        <authorList>
            <person name="Yeo C.C."/>
        </authorList>
    </citation>
    <scope>NUCLEOTIDE SEQUENCE [LARGE SCALE GENOMIC DNA]</scope>
    <source>
        <strain evidence="3">AC1583</strain>
    </source>
</reference>
<dbReference type="RefSeq" id="WP_192834000.1">
    <property type="nucleotide sequence ID" value="NZ_JADAZL010000002.1"/>
</dbReference>
<accession>A0ABR9NIG6</accession>
<organism evidence="2 3">
    <name type="scientific">Acinetobacter oleivorans</name>
    <dbReference type="NCBI Taxonomy" id="1148157"/>
    <lineage>
        <taxon>Bacteria</taxon>
        <taxon>Pseudomonadati</taxon>
        <taxon>Pseudomonadota</taxon>
        <taxon>Gammaproteobacteria</taxon>
        <taxon>Moraxellales</taxon>
        <taxon>Moraxellaceae</taxon>
        <taxon>Acinetobacter</taxon>
    </lineage>
</organism>
<dbReference type="EMBL" id="JADAZL010000002">
    <property type="protein sequence ID" value="MBE2164310.1"/>
    <property type="molecule type" value="Genomic_DNA"/>
</dbReference>
<sequence>MRRGNLGFAYIWMLIVFSILAAVIGQWSVNYATLLQREKEQDLIRIGSLYQAAIKQYYNNSPLGYPKYPARLEELLRDERHSEIFRYLRKIEKDPMTNKNFEVIRNKENGIIGVYSPSFKKPIKIKNFSKELVSFENAHSYRDWKFYINQ</sequence>
<keyword evidence="3" id="KW-1185">Reference proteome</keyword>
<keyword evidence="1" id="KW-0472">Membrane</keyword>
<keyword evidence="1" id="KW-1133">Transmembrane helix</keyword>
<reference evidence="2 3" key="1">
    <citation type="submission" date="2020-10" db="EMBL/GenBank/DDBJ databases">
        <authorList>
            <person name="Mohd Rani F."/>
        </authorList>
    </citation>
    <scope>NUCLEOTIDE SEQUENCE [LARGE SCALE GENOMIC DNA]</scope>
    <source>
        <strain evidence="2 3">AC1583</strain>
    </source>
</reference>
<keyword evidence="1" id="KW-0812">Transmembrane</keyword>
<protein>
    <submittedName>
        <fullName evidence="2">Type II secretion system protein</fullName>
    </submittedName>
</protein>
<evidence type="ECO:0000313" key="2">
    <source>
        <dbReference type="EMBL" id="MBE2164310.1"/>
    </source>
</evidence>
<name>A0ABR9NIG6_9GAMM</name>
<gene>
    <name evidence="2" type="ORF">IIQ43_07140</name>
</gene>